<evidence type="ECO:0000256" key="12">
    <source>
        <dbReference type="ARBA" id="ARBA00023180"/>
    </source>
</evidence>
<keyword evidence="18" id="KW-1185">Reference proteome</keyword>
<dbReference type="SUPFAM" id="SSF57959">
    <property type="entry name" value="Leucine zipper domain"/>
    <property type="match status" value="1"/>
</dbReference>
<keyword evidence="3" id="KW-0812">Transmembrane</keyword>
<comment type="subcellular location">
    <subcellularLocation>
        <location evidence="1">Endoplasmic reticulum membrane</location>
        <topology evidence="1">Single-pass type II membrane protein</topology>
    </subcellularLocation>
</comment>
<dbReference type="InterPro" id="IPR004827">
    <property type="entry name" value="bZIP"/>
</dbReference>
<dbReference type="AlphaFoldDB" id="A0A6V7HJM9"/>
<dbReference type="GO" id="GO:0005634">
    <property type="term" value="C:nucleus"/>
    <property type="evidence" value="ECO:0007669"/>
    <property type="project" value="UniProtKB-ARBA"/>
</dbReference>
<evidence type="ECO:0000256" key="1">
    <source>
        <dbReference type="ARBA" id="ARBA00004648"/>
    </source>
</evidence>
<gene>
    <name evidence="17" type="ORF">MHI_LOCUS966929</name>
</gene>
<evidence type="ECO:0000256" key="10">
    <source>
        <dbReference type="ARBA" id="ARBA00023159"/>
    </source>
</evidence>
<evidence type="ECO:0000256" key="9">
    <source>
        <dbReference type="ARBA" id="ARBA00023136"/>
    </source>
</evidence>
<proteinExistence type="inferred from homology"/>
<dbReference type="Pfam" id="PF00170">
    <property type="entry name" value="bZIP_1"/>
    <property type="match status" value="1"/>
</dbReference>
<keyword evidence="4" id="KW-0256">Endoplasmic reticulum</keyword>
<keyword evidence="6" id="KW-1133">Transmembrane helix</keyword>
<dbReference type="InterPro" id="IPR046347">
    <property type="entry name" value="bZIP_sf"/>
</dbReference>
<evidence type="ECO:0000256" key="7">
    <source>
        <dbReference type="ARBA" id="ARBA00023015"/>
    </source>
</evidence>
<evidence type="ECO:0000256" key="13">
    <source>
        <dbReference type="ARBA" id="ARBA00023242"/>
    </source>
</evidence>
<evidence type="ECO:0000313" key="17">
    <source>
        <dbReference type="EMBL" id="CAD1480839.1"/>
    </source>
</evidence>
<dbReference type="InterPro" id="IPR051381">
    <property type="entry name" value="CREB_ATF_subfamily"/>
</dbReference>
<feature type="compositionally biased region" description="Polar residues" evidence="15">
    <location>
        <begin position="245"/>
        <end position="257"/>
    </location>
</feature>
<keyword evidence="14" id="KW-0175">Coiled coil</keyword>
<protein>
    <recommendedName>
        <fullName evidence="16">BZIP domain-containing protein</fullName>
    </recommendedName>
</protein>
<evidence type="ECO:0000256" key="4">
    <source>
        <dbReference type="ARBA" id="ARBA00022824"/>
    </source>
</evidence>
<keyword evidence="7" id="KW-0805">Transcription regulation</keyword>
<evidence type="ECO:0000256" key="8">
    <source>
        <dbReference type="ARBA" id="ARBA00023125"/>
    </source>
</evidence>
<dbReference type="EMBL" id="CAJDYZ010012857">
    <property type="protein sequence ID" value="CAD1480839.1"/>
    <property type="molecule type" value="Genomic_DNA"/>
</dbReference>
<feature type="coiled-coil region" evidence="14">
    <location>
        <begin position="166"/>
        <end position="214"/>
    </location>
</feature>
<dbReference type="GO" id="GO:0000978">
    <property type="term" value="F:RNA polymerase II cis-regulatory region sequence-specific DNA binding"/>
    <property type="evidence" value="ECO:0007669"/>
    <property type="project" value="TreeGrafter"/>
</dbReference>
<evidence type="ECO:0000256" key="5">
    <source>
        <dbReference type="ARBA" id="ARBA00022968"/>
    </source>
</evidence>
<dbReference type="PROSITE" id="PS50217">
    <property type="entry name" value="BZIP"/>
    <property type="match status" value="1"/>
</dbReference>
<evidence type="ECO:0000259" key="16">
    <source>
        <dbReference type="PROSITE" id="PS50217"/>
    </source>
</evidence>
<dbReference type="GO" id="GO:0000981">
    <property type="term" value="F:DNA-binding transcription factor activity, RNA polymerase II-specific"/>
    <property type="evidence" value="ECO:0007669"/>
    <property type="project" value="TreeGrafter"/>
</dbReference>
<comment type="similarity">
    <text evidence="2">Belongs to the bZIP family. ATF subfamily.</text>
</comment>
<evidence type="ECO:0000256" key="2">
    <source>
        <dbReference type="ARBA" id="ARBA00009050"/>
    </source>
</evidence>
<dbReference type="PANTHER" id="PTHR45996:SF3">
    <property type="entry name" value="CREB-H TRANSCRIPTION FACTOR HOMOLOG LET-607"/>
    <property type="match status" value="1"/>
</dbReference>
<dbReference type="Proteomes" id="UP000752696">
    <property type="component" value="Unassembled WGS sequence"/>
</dbReference>
<feature type="non-terminal residue" evidence="17">
    <location>
        <position position="267"/>
    </location>
</feature>
<name>A0A6V7HJM9_9HYME</name>
<keyword evidence="5" id="KW-0735">Signal-anchor</keyword>
<dbReference type="CDD" id="cd14689">
    <property type="entry name" value="bZIP_CREB3"/>
    <property type="match status" value="1"/>
</dbReference>
<reference evidence="17" key="1">
    <citation type="submission" date="2020-07" db="EMBL/GenBank/DDBJ databases">
        <authorList>
            <person name="Nazaruddin N."/>
        </authorList>
    </citation>
    <scope>NUCLEOTIDE SEQUENCE</scope>
</reference>
<dbReference type="GO" id="GO:0005789">
    <property type="term" value="C:endoplasmic reticulum membrane"/>
    <property type="evidence" value="ECO:0007669"/>
    <property type="project" value="UniProtKB-SubCell"/>
</dbReference>
<evidence type="ECO:0000256" key="15">
    <source>
        <dbReference type="SAM" id="MobiDB-lite"/>
    </source>
</evidence>
<keyword evidence="8" id="KW-0238">DNA-binding</keyword>
<evidence type="ECO:0000313" key="18">
    <source>
        <dbReference type="Proteomes" id="UP000752696"/>
    </source>
</evidence>
<evidence type="ECO:0000256" key="6">
    <source>
        <dbReference type="ARBA" id="ARBA00022989"/>
    </source>
</evidence>
<organism evidence="17 18">
    <name type="scientific">Heterotrigona itama</name>
    <dbReference type="NCBI Taxonomy" id="395501"/>
    <lineage>
        <taxon>Eukaryota</taxon>
        <taxon>Metazoa</taxon>
        <taxon>Ecdysozoa</taxon>
        <taxon>Arthropoda</taxon>
        <taxon>Hexapoda</taxon>
        <taxon>Insecta</taxon>
        <taxon>Pterygota</taxon>
        <taxon>Neoptera</taxon>
        <taxon>Endopterygota</taxon>
        <taxon>Hymenoptera</taxon>
        <taxon>Apocrita</taxon>
        <taxon>Aculeata</taxon>
        <taxon>Apoidea</taxon>
        <taxon>Anthophila</taxon>
        <taxon>Apidae</taxon>
        <taxon>Heterotrigona</taxon>
    </lineage>
</organism>
<feature type="domain" description="BZIP" evidence="16">
    <location>
        <begin position="148"/>
        <end position="211"/>
    </location>
</feature>
<sequence>VSLKTIKNENVNLLVLEKTSKQQQIHVVPPESSTINVRNITCNGKRNIRQLIRVTPMGSGNPRSILLPVSLKDMKEVRTIKIINASQARNFKGFKINQANIINKPVQISESDSPYPRLKLNAEEKRLLQKEGITLPTHYPLTKHEERELKRIRRKIRNKISAQDSRKRKKEYVDGLEDRVKQCTEENMTLLKRIKALQSQNQSLAGQLKRLQALLQKGNKSAQPATCLMVLLLSLALVAVPNLRPHSNSNNELTQEQEQPEKMPPLA</sequence>
<accession>A0A6V7HJM9</accession>
<comment type="caution">
    <text evidence="17">The sequence shown here is derived from an EMBL/GenBank/DDBJ whole genome shotgun (WGS) entry which is preliminary data.</text>
</comment>
<dbReference type="FunFam" id="1.20.5.170:FF:000042">
    <property type="entry name" value="Cyclic AMP-responsive element-binding protein 3-like protein 3"/>
    <property type="match status" value="1"/>
</dbReference>
<evidence type="ECO:0000256" key="11">
    <source>
        <dbReference type="ARBA" id="ARBA00023163"/>
    </source>
</evidence>
<dbReference type="SMART" id="SM00338">
    <property type="entry name" value="BRLZ"/>
    <property type="match status" value="1"/>
</dbReference>
<keyword evidence="11" id="KW-0804">Transcription</keyword>
<keyword evidence="9" id="KW-0472">Membrane</keyword>
<dbReference type="PANTHER" id="PTHR45996">
    <property type="entry name" value="AGAP001464-PB"/>
    <property type="match status" value="1"/>
</dbReference>
<feature type="region of interest" description="Disordered" evidence="15">
    <location>
        <begin position="244"/>
        <end position="267"/>
    </location>
</feature>
<evidence type="ECO:0000256" key="14">
    <source>
        <dbReference type="SAM" id="Coils"/>
    </source>
</evidence>
<keyword evidence="13" id="KW-0539">Nucleus</keyword>
<feature type="non-terminal residue" evidence="17">
    <location>
        <position position="1"/>
    </location>
</feature>
<evidence type="ECO:0000256" key="3">
    <source>
        <dbReference type="ARBA" id="ARBA00022692"/>
    </source>
</evidence>
<dbReference type="Gene3D" id="1.20.5.170">
    <property type="match status" value="1"/>
</dbReference>
<keyword evidence="12" id="KW-0325">Glycoprotein</keyword>
<dbReference type="OrthoDB" id="674948at2759"/>
<keyword evidence="10" id="KW-0010">Activator</keyword>